<dbReference type="SUPFAM" id="SSF51569">
    <property type="entry name" value="Aldolase"/>
    <property type="match status" value="1"/>
</dbReference>
<organism evidence="6 7">
    <name type="scientific">Lederbergia citrisecunda</name>
    <dbReference type="NCBI Taxonomy" id="2833583"/>
    <lineage>
        <taxon>Bacteria</taxon>
        <taxon>Bacillati</taxon>
        <taxon>Bacillota</taxon>
        <taxon>Bacilli</taxon>
        <taxon>Bacillales</taxon>
        <taxon>Bacillaceae</taxon>
        <taxon>Lederbergia</taxon>
    </lineage>
</organism>
<evidence type="ECO:0000256" key="4">
    <source>
        <dbReference type="ARBA" id="ARBA00023239"/>
    </source>
</evidence>
<keyword evidence="4" id="KW-0456">Lyase</keyword>
<dbReference type="Pfam" id="PF01081">
    <property type="entry name" value="Aldolase"/>
    <property type="match status" value="1"/>
</dbReference>
<evidence type="ECO:0000256" key="3">
    <source>
        <dbReference type="ARBA" id="ARBA00011233"/>
    </source>
</evidence>
<evidence type="ECO:0000256" key="1">
    <source>
        <dbReference type="ARBA" id="ARBA00004761"/>
    </source>
</evidence>
<dbReference type="GO" id="GO:0016829">
    <property type="term" value="F:lyase activity"/>
    <property type="evidence" value="ECO:0007669"/>
    <property type="project" value="UniProtKB-KW"/>
</dbReference>
<accession>A0A942TPV5</accession>
<keyword evidence="7" id="KW-1185">Reference proteome</keyword>
<evidence type="ECO:0000313" key="7">
    <source>
        <dbReference type="Proteomes" id="UP000682713"/>
    </source>
</evidence>
<comment type="subunit">
    <text evidence="3">Homotrimer.</text>
</comment>
<comment type="pathway">
    <text evidence="1">Carbohydrate acid metabolism.</text>
</comment>
<comment type="similarity">
    <text evidence="2">Belongs to the KHG/KDPG aldolase family.</text>
</comment>
<dbReference type="EMBL" id="JAGYPJ010000001">
    <property type="protein sequence ID" value="MBS4199882.1"/>
    <property type="molecule type" value="Genomic_DNA"/>
</dbReference>
<proteinExistence type="inferred from homology"/>
<dbReference type="Proteomes" id="UP000682713">
    <property type="component" value="Unassembled WGS sequence"/>
</dbReference>
<comment type="caution">
    <text evidence="6">The sequence shown here is derived from an EMBL/GenBank/DDBJ whole genome shotgun (WGS) entry which is preliminary data.</text>
</comment>
<gene>
    <name evidence="6" type="ORF">KHA93_09455</name>
</gene>
<dbReference type="RefSeq" id="WP_213110516.1">
    <property type="nucleotide sequence ID" value="NZ_JAGYPJ010000001.1"/>
</dbReference>
<dbReference type="InterPro" id="IPR013785">
    <property type="entry name" value="Aldolase_TIM"/>
</dbReference>
<dbReference type="NCBIfam" id="TIGR01182">
    <property type="entry name" value="eda"/>
    <property type="match status" value="1"/>
</dbReference>
<dbReference type="CDD" id="cd00452">
    <property type="entry name" value="KDPG_aldolase"/>
    <property type="match status" value="1"/>
</dbReference>
<evidence type="ECO:0000313" key="6">
    <source>
        <dbReference type="EMBL" id="MBS4199882.1"/>
    </source>
</evidence>
<dbReference type="AlphaFoldDB" id="A0A942TPV5"/>
<name>A0A942TPV5_9BACI</name>
<evidence type="ECO:0000256" key="2">
    <source>
        <dbReference type="ARBA" id="ARBA00006906"/>
    </source>
</evidence>
<keyword evidence="5" id="KW-0119">Carbohydrate metabolism</keyword>
<dbReference type="InterPro" id="IPR000887">
    <property type="entry name" value="Aldlse_KDPG_KHG"/>
</dbReference>
<protein>
    <submittedName>
        <fullName evidence="6">Bifunctional 4-hydroxy-2-oxoglutarate aldolase/2-dehydro-3-deoxy-phosphogluconate aldolase</fullName>
    </submittedName>
</protein>
<dbReference type="PANTHER" id="PTHR30246:SF1">
    <property type="entry name" value="2-DEHYDRO-3-DEOXY-6-PHOSPHOGALACTONATE ALDOLASE-RELATED"/>
    <property type="match status" value="1"/>
</dbReference>
<dbReference type="Gene3D" id="3.20.20.70">
    <property type="entry name" value="Aldolase class I"/>
    <property type="match status" value="1"/>
</dbReference>
<sequence>MVKYESDLIKRIEKEKIIVIVRGIKQKDCIPVAEALVAGGIRFIEVTMNTEGATEIISEWREYFKHDDVCIGAGTVLDTEMAFEAIQAGAQYIVTPNLDEDVVDLACKQGIEIFPGVVTPTEIMKAIKAGANAVKLFPMGSLGLNYLKEIRAPLSNVKIIATGGVNLYNIQDYFKLGVIGVGIGSNIVNKTMIDSRNFRGLTELAKQYIELAKMEE</sequence>
<reference evidence="6 7" key="1">
    <citation type="submission" date="2021-05" db="EMBL/GenBank/DDBJ databases">
        <title>Novel Bacillus species.</title>
        <authorList>
            <person name="Liu G."/>
        </authorList>
    </citation>
    <scope>NUCLEOTIDE SEQUENCE [LARGE SCALE GENOMIC DNA]</scope>
    <source>
        <strain evidence="6 7">FJAT-49732</strain>
    </source>
</reference>
<dbReference type="PANTHER" id="PTHR30246">
    <property type="entry name" value="2-KETO-3-DEOXY-6-PHOSPHOGLUCONATE ALDOLASE"/>
    <property type="match status" value="1"/>
</dbReference>
<evidence type="ECO:0000256" key="5">
    <source>
        <dbReference type="ARBA" id="ARBA00023277"/>
    </source>
</evidence>